<dbReference type="Proteomes" id="UP000192276">
    <property type="component" value="Unassembled WGS sequence"/>
</dbReference>
<dbReference type="EMBL" id="LWBP01000013">
    <property type="protein sequence ID" value="OQP67683.1"/>
    <property type="molecule type" value="Genomic_DNA"/>
</dbReference>
<proteinExistence type="predicted"/>
<keyword evidence="1" id="KW-0472">Membrane</keyword>
<keyword evidence="1" id="KW-0812">Transmembrane</keyword>
<evidence type="ECO:0000313" key="2">
    <source>
        <dbReference type="EMBL" id="OQP67683.1"/>
    </source>
</evidence>
<sequence>MVAREASLGQLSSWLFFFQRGRLPFKDKLFIDISRLFKQSLIAYLVHFSYALICNFVVSARATLKD</sequence>
<comment type="caution">
    <text evidence="2">The sequence shown here is derived from an EMBL/GenBank/DDBJ whole genome shotgun (WGS) entry which is preliminary data.</text>
</comment>
<evidence type="ECO:0000256" key="1">
    <source>
        <dbReference type="SAM" id="Phobius"/>
    </source>
</evidence>
<protein>
    <submittedName>
        <fullName evidence="2">Uncharacterized protein</fullName>
    </submittedName>
</protein>
<keyword evidence="3" id="KW-1185">Reference proteome</keyword>
<feature type="transmembrane region" description="Helical" evidence="1">
    <location>
        <begin position="41"/>
        <end position="64"/>
    </location>
</feature>
<dbReference type="AlphaFoldDB" id="A0A1V9GAP1"/>
<name>A0A1V9GAP1_9BACT</name>
<gene>
    <name evidence="2" type="ORF">A4R26_11510</name>
</gene>
<organism evidence="2 3">
    <name type="scientific">Niastella populi</name>
    <dbReference type="NCBI Taxonomy" id="550983"/>
    <lineage>
        <taxon>Bacteria</taxon>
        <taxon>Pseudomonadati</taxon>
        <taxon>Bacteroidota</taxon>
        <taxon>Chitinophagia</taxon>
        <taxon>Chitinophagales</taxon>
        <taxon>Chitinophagaceae</taxon>
        <taxon>Niastella</taxon>
    </lineage>
</organism>
<evidence type="ECO:0000313" key="3">
    <source>
        <dbReference type="Proteomes" id="UP000192276"/>
    </source>
</evidence>
<accession>A0A1V9GAP1</accession>
<reference evidence="3" key="1">
    <citation type="submission" date="2016-04" db="EMBL/GenBank/DDBJ databases">
        <authorList>
            <person name="Chen L."/>
            <person name="Zhuang W."/>
            <person name="Wang G."/>
        </authorList>
    </citation>
    <scope>NUCLEOTIDE SEQUENCE [LARGE SCALE GENOMIC DNA]</scope>
    <source>
        <strain evidence="3">208</strain>
    </source>
</reference>
<keyword evidence="1" id="KW-1133">Transmembrane helix</keyword>